<protein>
    <submittedName>
        <fullName evidence="2">Uncharacterized protein</fullName>
    </submittedName>
</protein>
<evidence type="ECO:0000256" key="1">
    <source>
        <dbReference type="SAM" id="Phobius"/>
    </source>
</evidence>
<dbReference type="Proteomes" id="UP000741863">
    <property type="component" value="Unassembled WGS sequence"/>
</dbReference>
<dbReference type="EMBL" id="JAFBEC010000002">
    <property type="protein sequence ID" value="MBM7631740.1"/>
    <property type="molecule type" value="Genomic_DNA"/>
</dbReference>
<proteinExistence type="predicted"/>
<keyword evidence="1" id="KW-0472">Membrane</keyword>
<accession>A0ABS2P8L2</accession>
<name>A0ABS2P8L2_9BACL</name>
<reference evidence="2 3" key="1">
    <citation type="submission" date="2021-01" db="EMBL/GenBank/DDBJ databases">
        <title>Genomic Encyclopedia of Type Strains, Phase IV (KMG-IV): sequencing the most valuable type-strain genomes for metagenomic binning, comparative biology and taxonomic classification.</title>
        <authorList>
            <person name="Goeker M."/>
        </authorList>
    </citation>
    <scope>NUCLEOTIDE SEQUENCE [LARGE SCALE GENOMIC DNA]</scope>
    <source>
        <strain evidence="2 3">DSM 25540</strain>
    </source>
</reference>
<sequence length="39" mass="4487">MINVGNILFPLVIWGISLYVLYWIIRIAVKHGMQDANKS</sequence>
<keyword evidence="1" id="KW-0812">Transmembrane</keyword>
<keyword evidence="3" id="KW-1185">Reference proteome</keyword>
<gene>
    <name evidence="2" type="ORF">JOD17_000832</name>
</gene>
<comment type="caution">
    <text evidence="2">The sequence shown here is derived from an EMBL/GenBank/DDBJ whole genome shotgun (WGS) entry which is preliminary data.</text>
</comment>
<keyword evidence="1" id="KW-1133">Transmembrane helix</keyword>
<feature type="transmembrane region" description="Helical" evidence="1">
    <location>
        <begin position="6"/>
        <end position="25"/>
    </location>
</feature>
<evidence type="ECO:0000313" key="2">
    <source>
        <dbReference type="EMBL" id="MBM7631740.1"/>
    </source>
</evidence>
<organism evidence="2 3">
    <name type="scientific">Geomicrobium sediminis</name>
    <dbReference type="NCBI Taxonomy" id="1347788"/>
    <lineage>
        <taxon>Bacteria</taxon>
        <taxon>Bacillati</taxon>
        <taxon>Bacillota</taxon>
        <taxon>Bacilli</taxon>
        <taxon>Bacillales</taxon>
        <taxon>Geomicrobium</taxon>
    </lineage>
</organism>
<evidence type="ECO:0000313" key="3">
    <source>
        <dbReference type="Proteomes" id="UP000741863"/>
    </source>
</evidence>